<keyword evidence="1" id="KW-0812">Transmembrane</keyword>
<dbReference type="AlphaFoldDB" id="A0ABD1DEZ1"/>
<feature type="transmembrane region" description="Helical" evidence="1">
    <location>
        <begin position="417"/>
        <end position="436"/>
    </location>
</feature>
<feature type="domain" description="Acyltransferase 3" evidence="2">
    <location>
        <begin position="261"/>
        <end position="613"/>
    </location>
</feature>
<accession>A0ABD1DEZ1</accession>
<feature type="transmembrane region" description="Helical" evidence="1">
    <location>
        <begin position="744"/>
        <end position="765"/>
    </location>
</feature>
<feature type="transmembrane region" description="Helical" evidence="1">
    <location>
        <begin position="1188"/>
        <end position="1213"/>
    </location>
</feature>
<feature type="transmembrane region" description="Helical" evidence="1">
    <location>
        <begin position="301"/>
        <end position="325"/>
    </location>
</feature>
<reference evidence="3 4" key="1">
    <citation type="submission" date="2024-05" db="EMBL/GenBank/DDBJ databases">
        <title>Culex pipiens pipiens assembly and annotation.</title>
        <authorList>
            <person name="Alout H."/>
            <person name="Durand T."/>
        </authorList>
    </citation>
    <scope>NUCLEOTIDE SEQUENCE [LARGE SCALE GENOMIC DNA]</scope>
    <source>
        <strain evidence="3">HA-2024</strain>
        <tissue evidence="3">Whole body</tissue>
    </source>
</reference>
<feature type="domain" description="Acyltransferase 3" evidence="2">
    <location>
        <begin position="6"/>
        <end position="138"/>
    </location>
</feature>
<feature type="transmembrane region" description="Helical" evidence="1">
    <location>
        <begin position="6"/>
        <end position="26"/>
    </location>
</feature>
<gene>
    <name evidence="3" type="ORF">pipiens_009225</name>
</gene>
<feature type="transmembrane region" description="Helical" evidence="1">
    <location>
        <begin position="966"/>
        <end position="988"/>
    </location>
</feature>
<dbReference type="Proteomes" id="UP001562425">
    <property type="component" value="Unassembled WGS sequence"/>
</dbReference>
<feature type="transmembrane region" description="Helical" evidence="1">
    <location>
        <begin position="856"/>
        <end position="881"/>
    </location>
</feature>
<feature type="transmembrane region" description="Helical" evidence="1">
    <location>
        <begin position="816"/>
        <end position="836"/>
    </location>
</feature>
<keyword evidence="4" id="KW-1185">Reference proteome</keyword>
<dbReference type="InterPro" id="IPR002656">
    <property type="entry name" value="Acyl_transf_3_dom"/>
</dbReference>
<dbReference type="EMBL" id="JBEHCU010006021">
    <property type="protein sequence ID" value="KAL1398117.1"/>
    <property type="molecule type" value="Genomic_DNA"/>
</dbReference>
<evidence type="ECO:0000256" key="1">
    <source>
        <dbReference type="SAM" id="Phobius"/>
    </source>
</evidence>
<evidence type="ECO:0000313" key="4">
    <source>
        <dbReference type="Proteomes" id="UP001562425"/>
    </source>
</evidence>
<keyword evidence="1" id="KW-1133">Transmembrane helix</keyword>
<dbReference type="PANTHER" id="PTHR11161">
    <property type="entry name" value="O-ACYLTRANSFERASE"/>
    <property type="match status" value="1"/>
</dbReference>
<feature type="transmembrane region" description="Helical" evidence="1">
    <location>
        <begin position="497"/>
        <end position="514"/>
    </location>
</feature>
<dbReference type="InterPro" id="IPR052728">
    <property type="entry name" value="O2_lipid_transport_reg"/>
</dbReference>
<organism evidence="3 4">
    <name type="scientific">Culex pipiens pipiens</name>
    <name type="common">Northern house mosquito</name>
    <dbReference type="NCBI Taxonomy" id="38569"/>
    <lineage>
        <taxon>Eukaryota</taxon>
        <taxon>Metazoa</taxon>
        <taxon>Ecdysozoa</taxon>
        <taxon>Arthropoda</taxon>
        <taxon>Hexapoda</taxon>
        <taxon>Insecta</taxon>
        <taxon>Pterygota</taxon>
        <taxon>Neoptera</taxon>
        <taxon>Endopterygota</taxon>
        <taxon>Diptera</taxon>
        <taxon>Nematocera</taxon>
        <taxon>Culicoidea</taxon>
        <taxon>Culicidae</taxon>
        <taxon>Culicinae</taxon>
        <taxon>Culicini</taxon>
        <taxon>Culex</taxon>
        <taxon>Culex</taxon>
    </lineage>
</organism>
<keyword evidence="1" id="KW-0472">Membrane</keyword>
<feature type="transmembrane region" description="Helical" evidence="1">
    <location>
        <begin position="535"/>
        <end position="552"/>
    </location>
</feature>
<feature type="transmembrane region" description="Helical" evidence="1">
    <location>
        <begin position="198"/>
        <end position="219"/>
    </location>
</feature>
<feature type="transmembrane region" description="Helical" evidence="1">
    <location>
        <begin position="358"/>
        <end position="376"/>
    </location>
</feature>
<feature type="transmembrane region" description="Helical" evidence="1">
    <location>
        <begin position="1082"/>
        <end position="1101"/>
    </location>
</feature>
<name>A0ABD1DEZ1_CULPP</name>
<feature type="transmembrane region" description="Helical" evidence="1">
    <location>
        <begin position="117"/>
        <end position="134"/>
    </location>
</feature>
<feature type="transmembrane region" description="Helical" evidence="1">
    <location>
        <begin position="608"/>
        <end position="633"/>
    </location>
</feature>
<evidence type="ECO:0000259" key="2">
    <source>
        <dbReference type="Pfam" id="PF01757"/>
    </source>
</evidence>
<dbReference type="Pfam" id="PF01757">
    <property type="entry name" value="Acyl_transf_3"/>
    <property type="match status" value="3"/>
</dbReference>
<feature type="transmembrane region" description="Helical" evidence="1">
    <location>
        <begin position="995"/>
        <end position="1016"/>
    </location>
</feature>
<feature type="transmembrane region" description="Helical" evidence="1">
    <location>
        <begin position="1107"/>
        <end position="1132"/>
    </location>
</feature>
<feature type="transmembrane region" description="Helical" evidence="1">
    <location>
        <begin position="902"/>
        <end position="920"/>
    </location>
</feature>
<feature type="transmembrane region" description="Helical" evidence="1">
    <location>
        <begin position="1153"/>
        <end position="1176"/>
    </location>
</feature>
<proteinExistence type="predicted"/>
<comment type="caution">
    <text evidence="3">The sequence shown here is derived from an EMBL/GenBank/DDBJ whole genome shotgun (WGS) entry which is preliminary data.</text>
</comment>
<feature type="transmembrane region" description="Helical" evidence="1">
    <location>
        <begin position="564"/>
        <end position="587"/>
    </location>
</feature>
<feature type="transmembrane region" description="Helical" evidence="1">
    <location>
        <begin position="448"/>
        <end position="466"/>
    </location>
</feature>
<feature type="transmembrane region" description="Helical" evidence="1">
    <location>
        <begin position="1036"/>
        <end position="1061"/>
    </location>
</feature>
<feature type="domain" description="Acyltransferase 3" evidence="2">
    <location>
        <begin position="812"/>
        <end position="1206"/>
    </location>
</feature>
<feature type="transmembrane region" description="Helical" evidence="1">
    <location>
        <begin position="47"/>
        <end position="65"/>
    </location>
</feature>
<sequence>MTTNLVQLFFTIGGLLTAVNLLDFLAKNPDSIRSWRKVIWDKVVNRLKRLLPVYLFMILIAATLIRRIPLGPLYDRIVGAESSNCRTNWWSNLLFVNNYVNGNDTCLRASWYLSADLQYYLFGIFASLMMTRFPKTTKYLKDSKYYPFQSHHRKLYGEVVSLCVNQEIRSDFGLEAYAEIEYCHEPSRTAEPFDTWDVVCISIICLLAGMAVVGTILDYHLKKKSMAHGSIGLRIATIWSISRNFQSLNTPPRSAQSKDFLFLEGFRFVTMASIILLHTSMELVRVPLQNPEIVEETVSNPVMAAIALLTPNLVQWFFTIGGLLLTVNLLDQLDKDPKCVGRWWNVLWDKVVNRMKRILPVYLFVMLVTATLYRRIQLGPLHERIVGSESKNCRTSWWSNLLFVNNYINANETCLRASWYLSADFQFYLFGLFALLTMHRFPKTVKYWIGFMVTLNLAGPSLEMWFRELPPLFTSAIRISTPLFIEDEWLERMYKPFHTSSAGYFYGIMAGLLYQRYKSSENSMLIKKVLSAVKLLAMCCLAACYLPALFIYEGKMDPLSRMMPIYGALVKNCFGFTVAALLINMALNKKDRLRQLMEHRYLLPLGKLTYCVYHNNVLLLAAASSAIHAPVIVGVPKLKYSKYAYQYQHDVLTRGVCVEACRKLMENLRDRQQFQQPKFDVEFKYIINDWLLPNILKYRSQYSELLNICQNYRMQSEYNLTVFSEIEHCTTNATSSRNLDFWDVLYYTLIVLLITLAVASSAYDAKLATDHNHYRTPLGSKTDSVLTCFSLRRNLNRLTIKLQTNALQQDLRFLDAIRVLTMTTITISHVGIGVGMTTSQNPEVFERMSAMPGVQMFLSLVPFQVDIFFAISGLLLAVHFVKYTEGKRFSVGHFWMAVVNRFLRSLPLYALMMLFSVSVYDQLQVSPSAYKIMPMVRTICRDKWWINALFLNNYYRPEEQCLIHTWYLAADFQLFVFGMAIVMVLWRYPNLMKPIFYILLVLGMALPMLNIYFYSMDAVMLITNKGNAFQLWYDRWFTLSYQATETHCLSYFGGMFVGFMYHEMQKNDLLLAKSQLYKTMQYIVFPALVAFCLPAPLFHQYNFAKPSLWMSVFAGVHRLVVTSFLVVGFLLLMFAERDSFFGRLRSSRLLENAFFRVLGRLSFGFYLIHMSVMKIVYGNQHEAQRISFPLVIVVFTSVTLITYVLALVAYIFVEKPFDIIFKHLLGGGTSGKRPQERESATNQIVTLDNNLNRVDSKL</sequence>
<dbReference type="PANTHER" id="PTHR11161:SF22">
    <property type="entry name" value="ACYLTRANSFERASE 3 DOMAIN-CONTAINING PROTEIN-RELATED"/>
    <property type="match status" value="1"/>
</dbReference>
<evidence type="ECO:0000313" key="3">
    <source>
        <dbReference type="EMBL" id="KAL1398117.1"/>
    </source>
</evidence>
<protein>
    <recommendedName>
        <fullName evidence="2">Acyltransferase 3 domain-containing protein</fullName>
    </recommendedName>
</protein>